<dbReference type="GO" id="GO:0051539">
    <property type="term" value="F:4 iron, 4 sulfur cluster binding"/>
    <property type="evidence" value="ECO:0007669"/>
    <property type="project" value="UniProtKB-KW"/>
</dbReference>
<name>A5D6C0_PELTS</name>
<dbReference type="PROSITE" id="PS51379">
    <property type="entry name" value="4FE4S_FER_2"/>
    <property type="match status" value="2"/>
</dbReference>
<sequence>MSLISTNEAKCRDCYKCLRSCPVKAISIKTEKPGTAVRVRVIEESCIQDGLCTLVCPQKAKVVNNCLEDVKKAIARNTVPVIASVAPSFPVALPLPEPGLFPAILRRLGFSRVEQTAVGAGLICLEHGRMEFKGPLISSACPVIVNIVERHYPRLIPHLSPLVSPMIAHARLLKSLYPGSIVVFIGPCIAKKGEALSEEFKGDVDYVLGFTEVWEWIKSEGLEIEKLSAGEFDGYNPGPARLFPLEGGQLMTTSLSTDMLDKNVHAFSGLKKCMELLASYGEAAPSGKPEFIELLACEGGCVGGPYTVVEKSSFIKKQKLLDLHYRSLQEEAASGREAEPGPQLPSGLLYRTYRNKKCELPLPSPEQIDKILAMTDKFSPEDELNCGACGFNTCRDKAVAVFHGYAEPEMCIPYMRRRAESLSNQVLQALPDAVVIVRGDMAIEEINPAAEKMFNCTRSVIGQDLEVLTDPTEFLKVFQTKKMVKLEVSDLKNKIDTRQIIFPLGDRVVGILTDITEELKREEELSLVKTQTINRAQEVIKKQMTVAQVIAGLLGETTAETKALLNELIKLMKDKKEN</sequence>
<dbReference type="SUPFAM" id="SSF53920">
    <property type="entry name" value="Fe-only hydrogenase"/>
    <property type="match status" value="1"/>
</dbReference>
<dbReference type="Gene3D" id="3.30.70.20">
    <property type="match status" value="1"/>
</dbReference>
<dbReference type="STRING" id="370438.PTH_0028"/>
<dbReference type="Pfam" id="PF13188">
    <property type="entry name" value="PAS_8"/>
    <property type="match status" value="1"/>
</dbReference>
<evidence type="ECO:0000259" key="6">
    <source>
        <dbReference type="PROSITE" id="PS51656"/>
    </source>
</evidence>
<dbReference type="InterPro" id="IPR009016">
    <property type="entry name" value="Fe_hydrogenase"/>
</dbReference>
<evidence type="ECO:0000259" key="5">
    <source>
        <dbReference type="PROSITE" id="PS51379"/>
    </source>
</evidence>
<feature type="domain" description="4Fe-4S" evidence="6">
    <location>
        <begin position="366"/>
        <end position="428"/>
    </location>
</feature>
<dbReference type="Pfam" id="PF02906">
    <property type="entry name" value="Fe_hyd_lg_C"/>
    <property type="match status" value="1"/>
</dbReference>
<dbReference type="InterPro" id="IPR004108">
    <property type="entry name" value="Fe_hydrogenase_lsu_C"/>
</dbReference>
<keyword evidence="2" id="KW-0479">Metal-binding</keyword>
<dbReference type="PROSITE" id="PS51656">
    <property type="entry name" value="4FE4S"/>
    <property type="match status" value="1"/>
</dbReference>
<dbReference type="eggNOG" id="COG4624">
    <property type="taxonomic scope" value="Bacteria"/>
</dbReference>
<evidence type="ECO:0000256" key="4">
    <source>
        <dbReference type="ARBA" id="ARBA00023014"/>
    </source>
</evidence>
<dbReference type="GO" id="GO:0046872">
    <property type="term" value="F:metal ion binding"/>
    <property type="evidence" value="ECO:0007669"/>
    <property type="project" value="UniProtKB-KW"/>
</dbReference>
<reference evidence="8" key="1">
    <citation type="journal article" date="2008" name="Genome Res.">
        <title>The genome of Pelotomaculum thermopropionicum reveals niche-associated evolution in anaerobic microbiota.</title>
        <authorList>
            <person name="Kosaka T."/>
            <person name="Kato S."/>
            <person name="Shimoyama T."/>
            <person name="Ishii S."/>
            <person name="Abe T."/>
            <person name="Watanabe K."/>
        </authorList>
    </citation>
    <scope>NUCLEOTIDE SEQUENCE [LARGE SCALE GENOMIC DNA]</scope>
    <source>
        <strain evidence="8">DSM 13744 / JCM 10971 / SI</strain>
    </source>
</reference>
<dbReference type="InterPro" id="IPR035965">
    <property type="entry name" value="PAS-like_dom_sf"/>
</dbReference>
<dbReference type="Gene3D" id="3.30.450.20">
    <property type="entry name" value="PAS domain"/>
    <property type="match status" value="1"/>
</dbReference>
<dbReference type="HOGENOM" id="CLU_027268_0_0_9"/>
<dbReference type="AlphaFoldDB" id="A5D6C0"/>
<evidence type="ECO:0000313" key="7">
    <source>
        <dbReference type="EMBL" id="BAF58209.1"/>
    </source>
</evidence>
<dbReference type="InterPro" id="IPR000014">
    <property type="entry name" value="PAS"/>
</dbReference>
<dbReference type="Gene3D" id="3.40.950.10">
    <property type="entry name" value="Fe-only Hydrogenase (Larger Subunit), Chain L, domain 3"/>
    <property type="match status" value="1"/>
</dbReference>
<keyword evidence="4" id="KW-0411">Iron-sulfur</keyword>
<keyword evidence="3" id="KW-0408">Iron</keyword>
<organism evidence="7 8">
    <name type="scientific">Pelotomaculum thermopropionicum (strain DSM 13744 / JCM 10971 / SI)</name>
    <dbReference type="NCBI Taxonomy" id="370438"/>
    <lineage>
        <taxon>Bacteria</taxon>
        <taxon>Bacillati</taxon>
        <taxon>Bacillota</taxon>
        <taxon>Clostridia</taxon>
        <taxon>Eubacteriales</taxon>
        <taxon>Desulfotomaculaceae</taxon>
        <taxon>Pelotomaculum</taxon>
    </lineage>
</organism>
<dbReference type="KEGG" id="pth:PTH_0028"/>
<dbReference type="EMBL" id="AP009389">
    <property type="protein sequence ID" value="BAF58209.1"/>
    <property type="molecule type" value="Genomic_DNA"/>
</dbReference>
<feature type="domain" description="4Fe-4S ferredoxin-type" evidence="5">
    <location>
        <begin position="2"/>
        <end position="31"/>
    </location>
</feature>
<keyword evidence="1" id="KW-0004">4Fe-4S</keyword>
<dbReference type="Pfam" id="PF12838">
    <property type="entry name" value="Fer4_7"/>
    <property type="match status" value="1"/>
</dbReference>
<evidence type="ECO:0000256" key="3">
    <source>
        <dbReference type="ARBA" id="ARBA00023004"/>
    </source>
</evidence>
<dbReference type="InterPro" id="IPR017900">
    <property type="entry name" value="4Fe4S_Fe_S_CS"/>
</dbReference>
<evidence type="ECO:0000256" key="1">
    <source>
        <dbReference type="ARBA" id="ARBA00022485"/>
    </source>
</evidence>
<feature type="domain" description="4Fe-4S ferredoxin-type" evidence="5">
    <location>
        <begin position="37"/>
        <end position="66"/>
    </location>
</feature>
<dbReference type="PANTHER" id="PTHR11615">
    <property type="entry name" value="NITRATE, FORMATE, IRON DEHYDROGENASE"/>
    <property type="match status" value="1"/>
</dbReference>
<dbReference type="eggNOG" id="COG1145">
    <property type="taxonomic scope" value="Bacteria"/>
</dbReference>
<dbReference type="Gene3D" id="1.10.15.40">
    <property type="entry name" value="Electron transport complex subunit B, putative Fe-S cluster"/>
    <property type="match status" value="1"/>
</dbReference>
<dbReference type="eggNOG" id="COG3290">
    <property type="taxonomic scope" value="Bacteria"/>
</dbReference>
<dbReference type="InterPro" id="IPR017896">
    <property type="entry name" value="4Fe4S_Fe-S-bd"/>
</dbReference>
<dbReference type="InterPro" id="IPR007202">
    <property type="entry name" value="4Fe-4S_dom"/>
</dbReference>
<evidence type="ECO:0000313" key="8">
    <source>
        <dbReference type="Proteomes" id="UP000006556"/>
    </source>
</evidence>
<accession>A5D6C0</accession>
<dbReference type="Proteomes" id="UP000006556">
    <property type="component" value="Chromosome"/>
</dbReference>
<dbReference type="Pfam" id="PF04060">
    <property type="entry name" value="FeS"/>
    <property type="match status" value="1"/>
</dbReference>
<dbReference type="CDD" id="cd00130">
    <property type="entry name" value="PAS"/>
    <property type="match status" value="1"/>
</dbReference>
<dbReference type="PROSITE" id="PS00198">
    <property type="entry name" value="4FE4S_FER_1"/>
    <property type="match status" value="1"/>
</dbReference>
<keyword evidence="8" id="KW-1185">Reference proteome</keyword>
<gene>
    <name evidence="7" type="ordered locus">PTH_0028</name>
</gene>
<proteinExistence type="predicted"/>
<protein>
    <submittedName>
        <fullName evidence="7">Hypothtical hydrogenase</fullName>
    </submittedName>
</protein>
<dbReference type="InterPro" id="IPR050340">
    <property type="entry name" value="Cytosolic_Fe-S_CAF"/>
</dbReference>
<evidence type="ECO:0000256" key="2">
    <source>
        <dbReference type="ARBA" id="ARBA00022723"/>
    </source>
</evidence>
<dbReference type="SUPFAM" id="SSF54862">
    <property type="entry name" value="4Fe-4S ferredoxins"/>
    <property type="match status" value="1"/>
</dbReference>
<dbReference type="SUPFAM" id="SSF55785">
    <property type="entry name" value="PYP-like sensor domain (PAS domain)"/>
    <property type="match status" value="1"/>
</dbReference>